<evidence type="ECO:0000313" key="3">
    <source>
        <dbReference type="Proteomes" id="UP000193778"/>
    </source>
</evidence>
<dbReference type="Proteomes" id="UP000193778">
    <property type="component" value="Unassembled WGS sequence"/>
</dbReference>
<keyword evidence="1" id="KW-0472">Membrane</keyword>
<evidence type="ECO:0000256" key="1">
    <source>
        <dbReference type="SAM" id="Phobius"/>
    </source>
</evidence>
<feature type="transmembrane region" description="Helical" evidence="1">
    <location>
        <begin position="147"/>
        <end position="167"/>
    </location>
</feature>
<keyword evidence="1" id="KW-0812">Transmembrane</keyword>
<feature type="transmembrane region" description="Helical" evidence="1">
    <location>
        <begin position="212"/>
        <end position="239"/>
    </location>
</feature>
<dbReference type="RefSeq" id="WP_143534947.1">
    <property type="nucleotide sequence ID" value="NZ_FWFP01000016.1"/>
</dbReference>
<feature type="transmembrane region" description="Helical" evidence="1">
    <location>
        <begin position="179"/>
        <end position="206"/>
    </location>
</feature>
<evidence type="ECO:0008006" key="4">
    <source>
        <dbReference type="Google" id="ProtNLM"/>
    </source>
</evidence>
<sequence>MTDAVDTAPHVPLGVGAVLGDSFSILFRRLPAVALLGFIPALIDVILNNAVGLDSAANLEPGADFDTGGFVQAFGIVFLVSLVMMSVITATLVQLSYDAKLGRPTQLVKYLSTAIKNLPAIVVLSIVASVLYVIASLFFIIPGIWLYAVFSMLVPVIVIEGAGFGALGRSAELTKGYRWPIIGAFILVFLCLFLFGFVTAFILAIFSSGNFFGLGVLLETIINAIAYGLASIAVAIIFARLKEIKEGVSVSDLVDVFK</sequence>
<accession>A0A1X7AC23</accession>
<feature type="transmembrane region" description="Helical" evidence="1">
    <location>
        <begin position="118"/>
        <end position="141"/>
    </location>
</feature>
<keyword evidence="3" id="KW-1185">Reference proteome</keyword>
<protein>
    <recommendedName>
        <fullName evidence="4">Glycerophosphoryl diester phosphodiesterase membrane domain-containing protein</fullName>
    </recommendedName>
</protein>
<evidence type="ECO:0000313" key="2">
    <source>
        <dbReference type="EMBL" id="SLN75452.1"/>
    </source>
</evidence>
<proteinExistence type="predicted"/>
<feature type="transmembrane region" description="Helical" evidence="1">
    <location>
        <begin position="32"/>
        <end position="51"/>
    </location>
</feature>
<feature type="transmembrane region" description="Helical" evidence="1">
    <location>
        <begin position="71"/>
        <end position="97"/>
    </location>
</feature>
<dbReference type="OrthoDB" id="7472950at2"/>
<keyword evidence="1" id="KW-1133">Transmembrane helix</keyword>
<dbReference type="AlphaFoldDB" id="A0A1X7AC23"/>
<organism evidence="2 3">
    <name type="scientific">Ruegeria meonggei</name>
    <dbReference type="NCBI Taxonomy" id="1446476"/>
    <lineage>
        <taxon>Bacteria</taxon>
        <taxon>Pseudomonadati</taxon>
        <taxon>Pseudomonadota</taxon>
        <taxon>Alphaproteobacteria</taxon>
        <taxon>Rhodobacterales</taxon>
        <taxon>Roseobacteraceae</taxon>
        <taxon>Ruegeria</taxon>
    </lineage>
</organism>
<reference evidence="3" key="1">
    <citation type="submission" date="2017-03" db="EMBL/GenBank/DDBJ databases">
        <authorList>
            <person name="Rodrigo-Torres L."/>
            <person name="Arahal R.D."/>
            <person name="Lucena T."/>
        </authorList>
    </citation>
    <scope>NUCLEOTIDE SEQUENCE [LARGE SCALE GENOMIC DNA]</scope>
    <source>
        <strain evidence="3">CECT 8411</strain>
    </source>
</reference>
<gene>
    <name evidence="2" type="ORF">RUM8411_04201</name>
</gene>
<dbReference type="EMBL" id="FWFP01000016">
    <property type="protein sequence ID" value="SLN75452.1"/>
    <property type="molecule type" value="Genomic_DNA"/>
</dbReference>
<name>A0A1X7AC23_9RHOB</name>